<reference evidence="1 2" key="1">
    <citation type="submission" date="2017-07" db="EMBL/GenBank/DDBJ databases">
        <title>Leptospira spp. isolated from tropical soils.</title>
        <authorList>
            <person name="Thibeaux R."/>
            <person name="Iraola G."/>
            <person name="Ferres I."/>
            <person name="Bierque E."/>
            <person name="Girault D."/>
            <person name="Soupe-Gilbert M.-E."/>
            <person name="Picardeau M."/>
            <person name="Goarant C."/>
        </authorList>
    </citation>
    <scope>NUCLEOTIDE SEQUENCE [LARGE SCALE GENOMIC DNA]</scope>
    <source>
        <strain evidence="1 2">FH4-C-A2</strain>
    </source>
</reference>
<evidence type="ECO:0000313" key="2">
    <source>
        <dbReference type="Proteomes" id="UP000231926"/>
    </source>
</evidence>
<dbReference type="AlphaFoldDB" id="A0A2M9YCV2"/>
<protein>
    <recommendedName>
        <fullName evidence="3">Type IX secretion system membrane protein PorP/SprF</fullName>
    </recommendedName>
</protein>
<dbReference type="OrthoDB" id="320890at2"/>
<dbReference type="Proteomes" id="UP000231926">
    <property type="component" value="Unassembled WGS sequence"/>
</dbReference>
<sequence>MSQKFFPSIKRVFIYSKLFLLPSGFIFSQQDLFNVPDMKITGKDRNFLQEQVIFYSDRTQFDTTYMYGLGDNQEIGLYAGNYFLQTYSPQTGNYPTTNTLYPEAYVSPNLLLIYQKKIEVSESLAFSFGTKSGVSLAQTASDSNFATFNFGMSSYELKSLGAKFYLGAYMGNNAFFGRYKQKLLPSPEPGVQLSGFMYGLSVEIIPNRLDFLCDSISGVNSLGVSVCGFSYNVSEKYSISFGYQIPNYKGSNFNPHAFLIELNGYF</sequence>
<organism evidence="1 2">
    <name type="scientific">Leptospira saintgironsiae</name>
    <dbReference type="NCBI Taxonomy" id="2023183"/>
    <lineage>
        <taxon>Bacteria</taxon>
        <taxon>Pseudomonadati</taxon>
        <taxon>Spirochaetota</taxon>
        <taxon>Spirochaetia</taxon>
        <taxon>Leptospirales</taxon>
        <taxon>Leptospiraceae</taxon>
        <taxon>Leptospira</taxon>
    </lineage>
</organism>
<evidence type="ECO:0000313" key="1">
    <source>
        <dbReference type="EMBL" id="PJZ49256.1"/>
    </source>
</evidence>
<comment type="caution">
    <text evidence="1">The sequence shown here is derived from an EMBL/GenBank/DDBJ whole genome shotgun (WGS) entry which is preliminary data.</text>
</comment>
<gene>
    <name evidence="1" type="ORF">CH362_07915</name>
</gene>
<dbReference type="EMBL" id="NPDR01000003">
    <property type="protein sequence ID" value="PJZ49256.1"/>
    <property type="molecule type" value="Genomic_DNA"/>
</dbReference>
<accession>A0A2M9YCV2</accession>
<proteinExistence type="predicted"/>
<name>A0A2M9YCV2_9LEPT</name>
<keyword evidence="2" id="KW-1185">Reference proteome</keyword>
<evidence type="ECO:0008006" key="3">
    <source>
        <dbReference type="Google" id="ProtNLM"/>
    </source>
</evidence>
<dbReference type="RefSeq" id="WP_100709830.1">
    <property type="nucleotide sequence ID" value="NZ_NPDR01000003.1"/>
</dbReference>